<evidence type="ECO:0000313" key="2">
    <source>
        <dbReference type="EMBL" id="UOX35626.1"/>
    </source>
</evidence>
<keyword evidence="1" id="KW-1133">Transmembrane helix</keyword>
<sequence length="124" mass="15347">MIRTFERTLFYDPFLSFFKSEYHKKELPEFNTLKLFLNLLIRYTLNTILSLSILYLLFKQKKIVVFSSWLYFWLFVVLILIFFSILMFDAKPNYLMLFYVRRFLIQPLFLILFIPAFYYNKVIK</sequence>
<feature type="transmembrane region" description="Helical" evidence="1">
    <location>
        <begin position="35"/>
        <end position="58"/>
    </location>
</feature>
<reference evidence="2" key="1">
    <citation type="submission" date="2021-12" db="EMBL/GenBank/DDBJ databases">
        <authorList>
            <person name="Cha I.-T."/>
            <person name="Lee K.-E."/>
            <person name="Park S.-J."/>
        </authorList>
    </citation>
    <scope>NUCLEOTIDE SEQUENCE</scope>
    <source>
        <strain evidence="2">YSM-43</strain>
    </source>
</reference>
<evidence type="ECO:0000256" key="1">
    <source>
        <dbReference type="SAM" id="Phobius"/>
    </source>
</evidence>
<proteinExistence type="predicted"/>
<gene>
    <name evidence="2" type="ORF">LXD69_08655</name>
</gene>
<dbReference type="Proteomes" id="UP000830454">
    <property type="component" value="Chromosome"/>
</dbReference>
<evidence type="ECO:0000313" key="3">
    <source>
        <dbReference type="Proteomes" id="UP000830454"/>
    </source>
</evidence>
<dbReference type="EMBL" id="CP090145">
    <property type="protein sequence ID" value="UOX35626.1"/>
    <property type="molecule type" value="Genomic_DNA"/>
</dbReference>
<name>A0ABY4HU08_9FLAO</name>
<reference evidence="2" key="2">
    <citation type="submission" date="2022-04" db="EMBL/GenBank/DDBJ databases">
        <title>Complete Genome Sequence of Flavobacterium sediminilitoris YSM-43, Isolated from a Tidal Sediment.</title>
        <authorList>
            <person name="Lee P.A."/>
        </authorList>
    </citation>
    <scope>NUCLEOTIDE SEQUENCE</scope>
    <source>
        <strain evidence="2">YSM-43</strain>
    </source>
</reference>
<feature type="transmembrane region" description="Helical" evidence="1">
    <location>
        <begin position="70"/>
        <end position="88"/>
    </location>
</feature>
<keyword evidence="1" id="KW-0812">Transmembrane</keyword>
<keyword evidence="1" id="KW-0472">Membrane</keyword>
<dbReference type="NCBIfam" id="TIGR04127">
    <property type="entry name" value="flavo_near_exo"/>
    <property type="match status" value="1"/>
</dbReference>
<feature type="transmembrane region" description="Helical" evidence="1">
    <location>
        <begin position="100"/>
        <end position="119"/>
    </location>
</feature>
<accession>A0ABY4HU08</accession>
<organism evidence="2 3">
    <name type="scientific">Flavobacterium sediminilitoris</name>
    <dbReference type="NCBI Taxonomy" id="2024526"/>
    <lineage>
        <taxon>Bacteria</taxon>
        <taxon>Pseudomonadati</taxon>
        <taxon>Bacteroidota</taxon>
        <taxon>Flavobacteriia</taxon>
        <taxon>Flavobacteriales</taxon>
        <taxon>Flavobacteriaceae</taxon>
        <taxon>Flavobacterium</taxon>
    </lineage>
</organism>
<dbReference type="InterPro" id="IPR026414">
    <property type="entry name" value="ExosoTase_F-assoc_memb"/>
</dbReference>
<protein>
    <submittedName>
        <fullName evidence="2">Exosortase F system-associated protein</fullName>
    </submittedName>
</protein>
<keyword evidence="3" id="KW-1185">Reference proteome</keyword>